<name>A0ACC3NT03_9PEZI</name>
<reference evidence="1" key="1">
    <citation type="submission" date="2023-07" db="EMBL/GenBank/DDBJ databases">
        <title>Black Yeasts Isolated from many extreme environments.</title>
        <authorList>
            <person name="Coleine C."/>
            <person name="Stajich J.E."/>
            <person name="Selbmann L."/>
        </authorList>
    </citation>
    <scope>NUCLEOTIDE SEQUENCE</scope>
    <source>
        <strain evidence="1">CCFEE 5714</strain>
    </source>
</reference>
<proteinExistence type="predicted"/>
<dbReference type="Proteomes" id="UP001281147">
    <property type="component" value="Unassembled WGS sequence"/>
</dbReference>
<comment type="caution">
    <text evidence="1">The sequence shown here is derived from an EMBL/GenBank/DDBJ whole genome shotgun (WGS) entry which is preliminary data.</text>
</comment>
<gene>
    <name evidence="1" type="ORF">LTR37_003399</name>
</gene>
<organism evidence="1 2">
    <name type="scientific">Vermiconidia calcicola</name>
    <dbReference type="NCBI Taxonomy" id="1690605"/>
    <lineage>
        <taxon>Eukaryota</taxon>
        <taxon>Fungi</taxon>
        <taxon>Dikarya</taxon>
        <taxon>Ascomycota</taxon>
        <taxon>Pezizomycotina</taxon>
        <taxon>Dothideomycetes</taxon>
        <taxon>Dothideomycetidae</taxon>
        <taxon>Mycosphaerellales</taxon>
        <taxon>Extremaceae</taxon>
        <taxon>Vermiconidia</taxon>
    </lineage>
</organism>
<keyword evidence="2" id="KW-1185">Reference proteome</keyword>
<dbReference type="EMBL" id="JAUTXU010000019">
    <property type="protein sequence ID" value="KAK3721109.1"/>
    <property type="molecule type" value="Genomic_DNA"/>
</dbReference>
<accession>A0ACC3NT03</accession>
<sequence length="490" mass="51135">MSFLPITTNAAGTQISTITVTTGAYEKGGTWSPLDGISTITFPTGYVDIPNAFIWWSTSGSSSGPKNHIAMSTATPYSAAYPGVVPVPTEDPGGLQWHLYLKTDQMYWEEFNWLRSAYPTEPWLRCQPTTWFDTGMQPPVAMQAMGLLNAPSRTSPPADTMGTSLTQFLTIATIGGSEAAATVRASEHSTLSLLHSSLLATKSTPVPLVSSAQLTKSFGPMLDPMSSSVLSEEHDNPLKPGGEHMADPKSQSQLFDANSAVWPSTSAPMTTVQRSHVQHLTMQAENAGPSSKVGDTDVSTPPQQEGSRMTPAESTVVLGNYGQARGSTTVPEPPNSVWPPGVASAGDHSIGSISSHATETAARAYGVAGLSVNGGHIIFRGHQLRLKSTVTFGSGSVLTRLALETNSIGQTVLVGDSTTKSGTVSPSLISAESTLAAPSSGGNSVATISNEAASASPTSASIANTATSNVCTTWQYLLATLLAFRFVLLG</sequence>
<protein>
    <submittedName>
        <fullName evidence="1">Uncharacterized protein</fullName>
    </submittedName>
</protein>
<evidence type="ECO:0000313" key="2">
    <source>
        <dbReference type="Proteomes" id="UP001281147"/>
    </source>
</evidence>
<evidence type="ECO:0000313" key="1">
    <source>
        <dbReference type="EMBL" id="KAK3721109.1"/>
    </source>
</evidence>